<dbReference type="InParanoid" id="D7G9C2"/>
<feature type="compositionally biased region" description="Acidic residues" evidence="1">
    <location>
        <begin position="367"/>
        <end position="377"/>
    </location>
</feature>
<feature type="region of interest" description="Disordered" evidence="1">
    <location>
        <begin position="256"/>
        <end position="286"/>
    </location>
</feature>
<accession>D7G9C2</accession>
<gene>
    <name evidence="3" type="ORF">Esi_0097_0069</name>
</gene>
<dbReference type="GO" id="GO:0008285">
    <property type="term" value="P:negative regulation of cell population proliferation"/>
    <property type="evidence" value="ECO:0007669"/>
    <property type="project" value="InterPro"/>
</dbReference>
<dbReference type="GO" id="GO:0015631">
    <property type="term" value="F:tubulin binding"/>
    <property type="evidence" value="ECO:0007669"/>
    <property type="project" value="TreeGrafter"/>
</dbReference>
<dbReference type="GO" id="GO:0005737">
    <property type="term" value="C:cytoplasm"/>
    <property type="evidence" value="ECO:0007669"/>
    <property type="project" value="TreeGrafter"/>
</dbReference>
<dbReference type="Proteomes" id="UP000002630">
    <property type="component" value="Linkage Group LG09"/>
</dbReference>
<feature type="compositionally biased region" description="Polar residues" evidence="1">
    <location>
        <begin position="1004"/>
        <end position="1015"/>
    </location>
</feature>
<evidence type="ECO:0000313" key="3">
    <source>
        <dbReference type="EMBL" id="CBJ28265.1"/>
    </source>
</evidence>
<proteinExistence type="predicted"/>
<dbReference type="eggNOG" id="ENOG502QQQ5">
    <property type="taxonomic scope" value="Eukaryota"/>
</dbReference>
<dbReference type="Pfam" id="PF23277">
    <property type="entry name" value="Ig_Dlec1_1"/>
    <property type="match status" value="1"/>
</dbReference>
<name>D7G9C2_ECTSI</name>
<evidence type="ECO:0000256" key="1">
    <source>
        <dbReference type="SAM" id="MobiDB-lite"/>
    </source>
</evidence>
<feature type="region of interest" description="Disordered" evidence="1">
    <location>
        <begin position="631"/>
        <end position="684"/>
    </location>
</feature>
<dbReference type="EMBL" id="FN649212">
    <property type="protein sequence ID" value="CBJ28265.1"/>
    <property type="molecule type" value="Genomic_DNA"/>
</dbReference>
<feature type="compositionally biased region" description="Low complexity" evidence="1">
    <location>
        <begin position="923"/>
        <end position="945"/>
    </location>
</feature>
<dbReference type="GO" id="GO:0005929">
    <property type="term" value="C:cilium"/>
    <property type="evidence" value="ECO:0007669"/>
    <property type="project" value="TreeGrafter"/>
</dbReference>
<organism evidence="3 4">
    <name type="scientific">Ectocarpus siliculosus</name>
    <name type="common">Brown alga</name>
    <name type="synonym">Conferva siliculosa</name>
    <dbReference type="NCBI Taxonomy" id="2880"/>
    <lineage>
        <taxon>Eukaryota</taxon>
        <taxon>Sar</taxon>
        <taxon>Stramenopiles</taxon>
        <taxon>Ochrophyta</taxon>
        <taxon>PX clade</taxon>
        <taxon>Phaeophyceae</taxon>
        <taxon>Ectocarpales</taxon>
        <taxon>Ectocarpaceae</taxon>
        <taxon>Ectocarpus</taxon>
    </lineage>
</organism>
<feature type="compositionally biased region" description="Basic and acidic residues" evidence="1">
    <location>
        <begin position="734"/>
        <end position="743"/>
    </location>
</feature>
<dbReference type="STRING" id="2880.D7G9C2"/>
<keyword evidence="4" id="KW-1185">Reference proteome</keyword>
<dbReference type="EMBL" id="FN649734">
    <property type="protein sequence ID" value="CBJ28265.1"/>
    <property type="molecule type" value="Genomic_DNA"/>
</dbReference>
<evidence type="ECO:0000259" key="2">
    <source>
        <dbReference type="PROSITE" id="PS50222"/>
    </source>
</evidence>
<feature type="region of interest" description="Disordered" evidence="1">
    <location>
        <begin position="1"/>
        <end position="78"/>
    </location>
</feature>
<feature type="region of interest" description="Disordered" evidence="1">
    <location>
        <begin position="905"/>
        <end position="960"/>
    </location>
</feature>
<protein>
    <recommendedName>
        <fullName evidence="2">EF-hand domain-containing protein</fullName>
    </recommendedName>
</protein>
<feature type="domain" description="EF-hand" evidence="2">
    <location>
        <begin position="1054"/>
        <end position="1089"/>
    </location>
</feature>
<reference evidence="3 4" key="1">
    <citation type="journal article" date="2010" name="Nature">
        <title>The Ectocarpus genome and the independent evolution of multicellularity in brown algae.</title>
        <authorList>
            <person name="Cock J.M."/>
            <person name="Sterck L."/>
            <person name="Rouze P."/>
            <person name="Scornet D."/>
            <person name="Allen A.E."/>
            <person name="Amoutzias G."/>
            <person name="Anthouard V."/>
            <person name="Artiguenave F."/>
            <person name="Aury J.M."/>
            <person name="Badger J.H."/>
            <person name="Beszteri B."/>
            <person name="Billiau K."/>
            <person name="Bonnet E."/>
            <person name="Bothwell J.H."/>
            <person name="Bowler C."/>
            <person name="Boyen C."/>
            <person name="Brownlee C."/>
            <person name="Carrano C.J."/>
            <person name="Charrier B."/>
            <person name="Cho G.Y."/>
            <person name="Coelho S.M."/>
            <person name="Collen J."/>
            <person name="Corre E."/>
            <person name="Da Silva C."/>
            <person name="Delage L."/>
            <person name="Delaroque N."/>
            <person name="Dittami S.M."/>
            <person name="Doulbeau S."/>
            <person name="Elias M."/>
            <person name="Farnham G."/>
            <person name="Gachon C.M."/>
            <person name="Gschloessl B."/>
            <person name="Heesch S."/>
            <person name="Jabbari K."/>
            <person name="Jubin C."/>
            <person name="Kawai H."/>
            <person name="Kimura K."/>
            <person name="Kloareg B."/>
            <person name="Kupper F.C."/>
            <person name="Lang D."/>
            <person name="Le Bail A."/>
            <person name="Leblanc C."/>
            <person name="Lerouge P."/>
            <person name="Lohr M."/>
            <person name="Lopez P.J."/>
            <person name="Martens C."/>
            <person name="Maumus F."/>
            <person name="Michel G."/>
            <person name="Miranda-Saavedra D."/>
            <person name="Morales J."/>
            <person name="Moreau H."/>
            <person name="Motomura T."/>
            <person name="Nagasato C."/>
            <person name="Napoli C.A."/>
            <person name="Nelson D.R."/>
            <person name="Nyvall-Collen P."/>
            <person name="Peters A.F."/>
            <person name="Pommier C."/>
            <person name="Potin P."/>
            <person name="Poulain J."/>
            <person name="Quesneville H."/>
            <person name="Read B."/>
            <person name="Rensing S.A."/>
            <person name="Ritter A."/>
            <person name="Rousvoal S."/>
            <person name="Samanta M."/>
            <person name="Samson G."/>
            <person name="Schroeder D.C."/>
            <person name="Segurens B."/>
            <person name="Strittmatter M."/>
            <person name="Tonon T."/>
            <person name="Tregear J.W."/>
            <person name="Valentin K."/>
            <person name="von Dassow P."/>
            <person name="Yamagishi T."/>
            <person name="Van de Peer Y."/>
            <person name="Wincker P."/>
        </authorList>
    </citation>
    <scope>NUCLEOTIDE SEQUENCE [LARGE SCALE GENOMIC DNA]</scope>
    <source>
        <strain evidence="4">Ec32 / CCAP1310/4</strain>
    </source>
</reference>
<feature type="region of interest" description="Disordered" evidence="1">
    <location>
        <begin position="705"/>
        <end position="755"/>
    </location>
</feature>
<dbReference type="GO" id="GO:0005509">
    <property type="term" value="F:calcium ion binding"/>
    <property type="evidence" value="ECO:0007669"/>
    <property type="project" value="InterPro"/>
</dbReference>
<dbReference type="PANTHER" id="PTHR46348">
    <property type="entry name" value="DELETED IN LUNG AND ESOPHAGEAL CANCER PROTEIN 1"/>
    <property type="match status" value="1"/>
</dbReference>
<feature type="region of interest" description="Disordered" evidence="1">
    <location>
        <begin position="365"/>
        <end position="388"/>
    </location>
</feature>
<feature type="region of interest" description="Disordered" evidence="1">
    <location>
        <begin position="100"/>
        <end position="154"/>
    </location>
</feature>
<dbReference type="OrthoDB" id="2115465at2759"/>
<sequence>MVAASKAKTQQPVVAETEPKIETTAVDDQIDNTADFPRVNLSSRQSHGGEESHGVPLGIRSGGEGKNPDAVPAIGQDQLDEEAAVGSIHHILKTAFKELYGGGSSNDETDDEVAEEGNGRQGTPANASDSGSRRPSSVAKESAANGGGADEGQLAMTSDGEAAFQDLERNTSPEGRKLEVAETVEDTAAIEEREEIEVLKKQGILIGAHIPMGPSGLILDRSTIGTFGGFAISLLDAAELARANRRAGLRHSGNLPWNEFSQKKPHGEGGDARFQPPGYLKHTTTNATREALTLKRSFGRHGEKGIRQQLQLEAQRDLERAMSGDTIVTGNDRLAADTTRLYGEALAGEEEGAATAAGVWKDRGVLEDDTTDDDSADDAAQRASSRSKVIVKGAQRDADAAVMTRMQRKLRFRRNPRYDPDSRWHEQFWGRNMHVFEGVLAVALTCTTSDARLKTRNKALTKTELLASIPPPGDIDGENGYFLASPAVVEYFDYWVGQTFRAEFVLRNISCLKRSFMLLPPSTKYFSLAKVIFPSSEIDPASGVVTGTGEIAPGVRATVLVDFVPDSLGEYHDVISVVTEIGTFEVPIFAHRRRPCLSLPPSGLLHCGGCLLGECRTLRFRVKNTGGPVRFRLLPRRPSEKTAAAADVHQHGESRGEATAAAVAADDGHHAGQHGGNGSELQGGAATRLDRSVLRTSAGCDETFGSLKIPPAATPEAISRANGGIHSDGNGGHDGGDDRKVDFDNSSFNPDGNNGRLEDGPFCVFPTDYCVGEGETVFINVEYLPSEVGVHEACFIMVQDNCDERDLRVEALCEQVSLRISSIDGTPVPALQSPSKASLPTSHCQDQQQLVLPTDKAADLGSAVVASPAAISHLLFEPTLLASTCQRQFTLRNDTTGDLRIRWETSDITSAQKRQQRGQKKNSATSRSSSSGDPPSASPTTSATRTGGGGGDIFGTVGDGEATERRGSAYVDRGGAQAGADWEPEANAPRNEKRTGDVPAGGIQPSSSLAARTTAQMPKGLATAAGRGPFVIFPGFAVVPARGEVSFEVAFSPPALGEVGLFLRSLDPDGKGSFSRDEFMKGLRAMCPLLEEAAATFVNSVTSKGNGEHVTNLIHEAVNKLDPHDDTDSDAEGPFVGVKEALAAMGAELQTRISHALGRKSLEELVEGHRKDMPGFQMELRGSGEPVRLSLRPAMLQAPGDHVPYGQPLAMDFEVCNGSSAPAQFEFDLPGMTVSLLGNDAFTTTSPGAEVDSSRNWCDLDICPVEGVVPAGESVKCRATITPYCVGSRVVSVPIVAPTAAPAELGEELRLRLGFVGSGGTARVEAAEAKWNFSISCFRVR</sequence>
<feature type="compositionally biased region" description="Basic and acidic residues" evidence="1">
    <location>
        <begin position="261"/>
        <end position="271"/>
    </location>
</feature>
<dbReference type="PANTHER" id="PTHR46348:SF1">
    <property type="entry name" value="DELETED IN LUNG AND ESOPHAGEAL CANCER PROTEIN 1"/>
    <property type="match status" value="1"/>
</dbReference>
<dbReference type="InterPro" id="IPR059041">
    <property type="entry name" value="Ig_DLEC1_1"/>
</dbReference>
<dbReference type="InterPro" id="IPR033304">
    <property type="entry name" value="DLEC1"/>
</dbReference>
<dbReference type="InterPro" id="IPR002048">
    <property type="entry name" value="EF_hand_dom"/>
</dbReference>
<feature type="compositionally biased region" description="Polar residues" evidence="1">
    <location>
        <begin position="121"/>
        <end position="135"/>
    </location>
</feature>
<dbReference type="PROSITE" id="PS50222">
    <property type="entry name" value="EF_HAND_2"/>
    <property type="match status" value="1"/>
</dbReference>
<evidence type="ECO:0000313" key="4">
    <source>
        <dbReference type="Proteomes" id="UP000002630"/>
    </source>
</evidence>
<feature type="region of interest" description="Disordered" evidence="1">
    <location>
        <begin position="972"/>
        <end position="1015"/>
    </location>
</feature>